<evidence type="ECO:0000313" key="2">
    <source>
        <dbReference type="Proteomes" id="UP001596047"/>
    </source>
</evidence>
<reference evidence="2" key="1">
    <citation type="journal article" date="2019" name="Int. J. Syst. Evol. Microbiol.">
        <title>The Global Catalogue of Microorganisms (GCM) 10K type strain sequencing project: providing services to taxonomists for standard genome sequencing and annotation.</title>
        <authorList>
            <consortium name="The Broad Institute Genomics Platform"/>
            <consortium name="The Broad Institute Genome Sequencing Center for Infectious Disease"/>
            <person name="Wu L."/>
            <person name="Ma J."/>
        </authorList>
    </citation>
    <scope>NUCLEOTIDE SEQUENCE [LARGE SCALE GENOMIC DNA]</scope>
    <source>
        <strain evidence="2">CGMCC 1.3240</strain>
    </source>
</reference>
<organism evidence="1 2">
    <name type="scientific">Paenibacillus solisilvae</name>
    <dbReference type="NCBI Taxonomy" id="2486751"/>
    <lineage>
        <taxon>Bacteria</taxon>
        <taxon>Bacillati</taxon>
        <taxon>Bacillota</taxon>
        <taxon>Bacilli</taxon>
        <taxon>Bacillales</taxon>
        <taxon>Paenibacillaceae</taxon>
        <taxon>Paenibacillus</taxon>
    </lineage>
</organism>
<keyword evidence="2" id="KW-1185">Reference proteome</keyword>
<accession>A0ABW0VUW4</accession>
<proteinExistence type="predicted"/>
<gene>
    <name evidence="1" type="ORF">ACFPYJ_11135</name>
</gene>
<comment type="caution">
    <text evidence="1">The sequence shown here is derived from an EMBL/GenBank/DDBJ whole genome shotgun (WGS) entry which is preliminary data.</text>
</comment>
<evidence type="ECO:0000313" key="1">
    <source>
        <dbReference type="EMBL" id="MFC5649665.1"/>
    </source>
</evidence>
<dbReference type="EMBL" id="JBHSOW010000040">
    <property type="protein sequence ID" value="MFC5649665.1"/>
    <property type="molecule type" value="Genomic_DNA"/>
</dbReference>
<sequence>MLLESAFSLFGASFIKFNLRYTFAFSIKRYDNMINNNNFQSSSLNTTLASGQPLGTYRLEAPSTYAVVGGLSFYSN</sequence>
<dbReference type="Proteomes" id="UP001596047">
    <property type="component" value="Unassembled WGS sequence"/>
</dbReference>
<protein>
    <submittedName>
        <fullName evidence="1">Uncharacterized protein</fullName>
    </submittedName>
</protein>
<name>A0ABW0VUW4_9BACL</name>
<dbReference type="RefSeq" id="WP_379188197.1">
    <property type="nucleotide sequence ID" value="NZ_JBHSOW010000040.1"/>
</dbReference>